<keyword evidence="4 10" id="KW-0963">Cytoplasm</keyword>
<dbReference type="InterPro" id="IPR045546">
    <property type="entry name" value="Exportin-T_C"/>
</dbReference>
<proteinExistence type="inferred from homology"/>
<evidence type="ECO:0000259" key="12">
    <source>
        <dbReference type="Pfam" id="PF08389"/>
    </source>
</evidence>
<dbReference type="GO" id="GO:0005737">
    <property type="term" value="C:cytoplasm"/>
    <property type="evidence" value="ECO:0007669"/>
    <property type="project" value="UniProtKB-SubCell"/>
</dbReference>
<dbReference type="InterPro" id="IPR013598">
    <property type="entry name" value="Exportin-1/Importin-b-like"/>
</dbReference>
<dbReference type="GO" id="GO:0016363">
    <property type="term" value="C:nuclear matrix"/>
    <property type="evidence" value="ECO:0007669"/>
    <property type="project" value="TreeGrafter"/>
</dbReference>
<evidence type="ECO:0000259" key="13">
    <source>
        <dbReference type="Pfam" id="PF19282"/>
    </source>
</evidence>
<comment type="function">
    <text evidence="10">tRNA nucleus export receptor which facilitates tRNA translocation across the nuclear pore complex.</text>
</comment>
<comment type="subcellular location">
    <subcellularLocation>
        <location evidence="1 10">Cytoplasm</location>
    </subcellularLocation>
    <subcellularLocation>
        <location evidence="10">Nucleus</location>
    </subcellularLocation>
    <text evidence="10">Shuttles between the nucleus and the cytoplasm.</text>
</comment>
<evidence type="ECO:0000256" key="7">
    <source>
        <dbReference type="ARBA" id="ARBA00023242"/>
    </source>
</evidence>
<evidence type="ECO:0000256" key="9">
    <source>
        <dbReference type="ARBA" id="ARBA00032199"/>
    </source>
</evidence>
<dbReference type="EMBL" id="BRXW01000490">
    <property type="protein sequence ID" value="GMH59547.1"/>
    <property type="molecule type" value="Genomic_DNA"/>
</dbReference>
<dbReference type="InterPro" id="IPR011989">
    <property type="entry name" value="ARM-like"/>
</dbReference>
<keyword evidence="6 10" id="KW-0694">RNA-binding</keyword>
<organism evidence="14 15">
    <name type="scientific">Triparma laevis f. longispina</name>
    <dbReference type="NCBI Taxonomy" id="1714387"/>
    <lineage>
        <taxon>Eukaryota</taxon>
        <taxon>Sar</taxon>
        <taxon>Stramenopiles</taxon>
        <taxon>Ochrophyta</taxon>
        <taxon>Bolidophyceae</taxon>
        <taxon>Parmales</taxon>
        <taxon>Triparmaceae</taxon>
        <taxon>Triparma</taxon>
    </lineage>
</organism>
<dbReference type="Pfam" id="PF08389">
    <property type="entry name" value="Xpo1"/>
    <property type="match status" value="1"/>
</dbReference>
<keyword evidence="3 10" id="KW-0813">Transport</keyword>
<feature type="compositionally biased region" description="Basic and acidic residues" evidence="11">
    <location>
        <begin position="172"/>
        <end position="189"/>
    </location>
</feature>
<gene>
    <name evidence="14" type="ORF">TrLO_g7110</name>
</gene>
<sequence>MDHVVDHDQLRNLILSDYSRHTSPNKNSTDNSSSYLSTLHLNPVISLPLCLPLLNVNENWLVQFYSLRMMTWCLNSLSSSSSSEIIRKKITSYIPTLLPSHPPPVYLLNILSLTLALLIKHTYPTVWSHPFLYLTSLLSSQNSVLNSEIYCRTLKMLVQELVYDVTGEEVGEGDRRRDERVRDEMRGGKGEGGGSDVESIFRGLLQLIQTSPHPHLQHLSLTTLKLYINWSSITLVMSSPCLHVILSCLEREGLKEEACDCLGEIVNKGMGEEEKLNVLEGLNLIQVFNSTFKTSPSSLSTHTKLTSIINSVGIQLISISESPNPPISTKAGSMMNSWMELILKTFVHDSIIVSGEVLNVLSRWTMCLGKQVGKGRGEKMGGFWAEEYLVKVLSCVFRQMQYQKGYDFNQKENLPELVSVFDSQTLAVEEDDDDEEIYRQEVRKLYAKIVRWQPDQAVQMIGATLGRLPVQLSGSEFEVAEAALRLVFHFQEGLSSKMAKMIGNGGVFDQICIALFESDIGFHSNHELLILYLDIAVRYGKVLIGLKDSNKKCLLIGRCYECIGRGVAGGRRRIRSRCCYLLLRFVKTMKGIGGNAIVCSALTMVQEIINTNAAADYSLLGLDEHNYLFESAGLLLCDEVQTSVSGLSTFTVPQLSKIREIIHPGNLAFNPQQKAALASMLIANIAHLSKGYSKSDMTKGESVTLRGAKRILLNPLVRNCEDDVTQVVQLMNLLLIKFGNRVNLGIDPILLPFLRHCMELTPQVQEGSTDQINVEKVSIMKLQVLFLQHVVSNDCVGVLFSNQNIAGLVDIMRLMLQGLYVKEAARSTIVFFSKISSSGVADNYASYWRFVFGDVLMSIWQLMTDKTRFNVRDAVCAKTVGESANLMGLLREHRKEDFGLFVQNLTVSMGKDMSCLRVEEGGIKSLKKSVQAALQSI</sequence>
<feature type="domain" description="Exportin-1/Importin-beta-like" evidence="12">
    <location>
        <begin position="105"/>
        <end position="262"/>
    </location>
</feature>
<keyword evidence="5 10" id="KW-0820">tRNA-binding</keyword>
<name>A0A9W6ZS96_9STRA</name>
<keyword evidence="7 10" id="KW-0539">Nucleus</keyword>
<comment type="caution">
    <text evidence="14">The sequence shown here is derived from an EMBL/GenBank/DDBJ whole genome shotgun (WGS) entry which is preliminary data.</text>
</comment>
<dbReference type="Pfam" id="PF19282">
    <property type="entry name" value="Exportin-T"/>
    <property type="match status" value="1"/>
</dbReference>
<dbReference type="Proteomes" id="UP001165122">
    <property type="component" value="Unassembled WGS sequence"/>
</dbReference>
<dbReference type="AlphaFoldDB" id="A0A9W6ZS96"/>
<evidence type="ECO:0000256" key="8">
    <source>
        <dbReference type="ARBA" id="ARBA00029784"/>
    </source>
</evidence>
<dbReference type="PANTHER" id="PTHR15952:SF11">
    <property type="entry name" value="EXPORTIN-T"/>
    <property type="match status" value="1"/>
</dbReference>
<evidence type="ECO:0000256" key="2">
    <source>
        <dbReference type="ARBA" id="ARBA00018928"/>
    </source>
</evidence>
<dbReference type="SUPFAM" id="SSF48371">
    <property type="entry name" value="ARM repeat"/>
    <property type="match status" value="1"/>
</dbReference>
<dbReference type="GO" id="GO:0000049">
    <property type="term" value="F:tRNA binding"/>
    <property type="evidence" value="ECO:0007669"/>
    <property type="project" value="UniProtKB-UniRule"/>
</dbReference>
<evidence type="ECO:0000256" key="4">
    <source>
        <dbReference type="ARBA" id="ARBA00022490"/>
    </source>
</evidence>
<dbReference type="Gene3D" id="1.25.10.10">
    <property type="entry name" value="Leucine-rich Repeat Variant"/>
    <property type="match status" value="2"/>
</dbReference>
<evidence type="ECO:0000256" key="5">
    <source>
        <dbReference type="ARBA" id="ARBA00022555"/>
    </source>
</evidence>
<evidence type="ECO:0000313" key="14">
    <source>
        <dbReference type="EMBL" id="GMH59547.1"/>
    </source>
</evidence>
<keyword evidence="15" id="KW-1185">Reference proteome</keyword>
<evidence type="ECO:0000256" key="1">
    <source>
        <dbReference type="ARBA" id="ARBA00004496"/>
    </source>
</evidence>
<protein>
    <recommendedName>
        <fullName evidence="2 10">Exportin-T</fullName>
    </recommendedName>
    <alternativeName>
        <fullName evidence="8 10">Exportin(tRNA)</fullName>
    </alternativeName>
    <alternativeName>
        <fullName evidence="9 10">tRNA exportin</fullName>
    </alternativeName>
</protein>
<feature type="region of interest" description="Disordered" evidence="11">
    <location>
        <begin position="172"/>
        <end position="194"/>
    </location>
</feature>
<comment type="similarity">
    <text evidence="10">Belongs to the exportin family.</text>
</comment>
<feature type="domain" description="Exportin-T C-terminal" evidence="13">
    <location>
        <begin position="330"/>
        <end position="700"/>
    </location>
</feature>
<evidence type="ECO:0000256" key="3">
    <source>
        <dbReference type="ARBA" id="ARBA00022448"/>
    </source>
</evidence>
<evidence type="ECO:0000256" key="6">
    <source>
        <dbReference type="ARBA" id="ARBA00022884"/>
    </source>
</evidence>
<accession>A0A9W6ZS96</accession>
<evidence type="ECO:0000256" key="11">
    <source>
        <dbReference type="SAM" id="MobiDB-lite"/>
    </source>
</evidence>
<dbReference type="GO" id="GO:0005643">
    <property type="term" value="C:nuclear pore"/>
    <property type="evidence" value="ECO:0007669"/>
    <property type="project" value="TreeGrafter"/>
</dbReference>
<dbReference type="InterPro" id="IPR040017">
    <property type="entry name" value="XPOT"/>
</dbReference>
<dbReference type="InterPro" id="IPR016024">
    <property type="entry name" value="ARM-type_fold"/>
</dbReference>
<dbReference type="GO" id="GO:0071528">
    <property type="term" value="P:tRNA re-export from nucleus"/>
    <property type="evidence" value="ECO:0007669"/>
    <property type="project" value="UniProtKB-UniRule"/>
</dbReference>
<evidence type="ECO:0000256" key="10">
    <source>
        <dbReference type="RuleBase" id="RU366037"/>
    </source>
</evidence>
<dbReference type="PANTHER" id="PTHR15952">
    <property type="entry name" value="EXPORTIN-T/LOS1"/>
    <property type="match status" value="1"/>
</dbReference>
<reference evidence="15" key="1">
    <citation type="journal article" date="2023" name="Commun. Biol.">
        <title>Genome analysis of Parmales, the sister group of diatoms, reveals the evolutionary specialization of diatoms from phago-mixotrophs to photoautotrophs.</title>
        <authorList>
            <person name="Ban H."/>
            <person name="Sato S."/>
            <person name="Yoshikawa S."/>
            <person name="Yamada K."/>
            <person name="Nakamura Y."/>
            <person name="Ichinomiya M."/>
            <person name="Sato N."/>
            <person name="Blanc-Mathieu R."/>
            <person name="Endo H."/>
            <person name="Kuwata A."/>
            <person name="Ogata H."/>
        </authorList>
    </citation>
    <scope>NUCLEOTIDE SEQUENCE [LARGE SCALE GENOMIC DNA]</scope>
    <source>
        <strain evidence="15">NIES 3700</strain>
    </source>
</reference>
<dbReference type="OrthoDB" id="26399at2759"/>
<evidence type="ECO:0000313" key="15">
    <source>
        <dbReference type="Proteomes" id="UP001165122"/>
    </source>
</evidence>
<dbReference type="GO" id="GO:0031267">
    <property type="term" value="F:small GTPase binding"/>
    <property type="evidence" value="ECO:0007669"/>
    <property type="project" value="InterPro"/>
</dbReference>